<feature type="non-terminal residue" evidence="1">
    <location>
        <position position="274"/>
    </location>
</feature>
<dbReference type="SUPFAM" id="SSF51735">
    <property type="entry name" value="NAD(P)-binding Rossmann-fold domains"/>
    <property type="match status" value="1"/>
</dbReference>
<dbReference type="Gene3D" id="3.40.50.720">
    <property type="entry name" value="NAD(P)-binding Rossmann-like Domain"/>
    <property type="match status" value="1"/>
</dbReference>
<reference evidence="1 2" key="1">
    <citation type="submission" date="2022-12" db="EMBL/GenBank/DDBJ databases">
        <title>Chromosome-level genome of Tegillarca granosa.</title>
        <authorList>
            <person name="Kim J."/>
        </authorList>
    </citation>
    <scope>NUCLEOTIDE SEQUENCE [LARGE SCALE GENOMIC DNA]</scope>
    <source>
        <strain evidence="1">Teg-2019</strain>
        <tissue evidence="1">Adductor muscle</tissue>
    </source>
</reference>
<sequence length="274" mass="31004">MADAGRHARVLILGGTGFIGRNLVTYLVNNDLVHKVTSVSSAFECPDGEFDYVINLAAETKYGQTNPEAARRKVPLYIEFSSGQMQSADKKPAKEDTKCEPWTHLAKHKLEVERELKSMTDLNYIIIRPAIMLWTKDLNMNTVHVNDLCRAVWHLCNNRKLGETYHVVDTGNTTQGRISELVSEIFNINHEFLGSIFSNLAKVNMSNVVEDINEKHMKPWADACQVDGIANTPLNPFIDQELLYKKNLYMDGTKLLQTGFTLNYPELTVESLKQ</sequence>
<dbReference type="EMBL" id="JARBDR010000300">
    <property type="protein sequence ID" value="KAJ8316614.1"/>
    <property type="molecule type" value="Genomic_DNA"/>
</dbReference>
<evidence type="ECO:0000313" key="2">
    <source>
        <dbReference type="Proteomes" id="UP001217089"/>
    </source>
</evidence>
<dbReference type="InterPro" id="IPR036291">
    <property type="entry name" value="NAD(P)-bd_dom_sf"/>
</dbReference>
<evidence type="ECO:0008006" key="3">
    <source>
        <dbReference type="Google" id="ProtNLM"/>
    </source>
</evidence>
<name>A0ABQ9FH39_TEGGR</name>
<keyword evidence="2" id="KW-1185">Reference proteome</keyword>
<gene>
    <name evidence="1" type="ORF">KUTeg_005833</name>
</gene>
<protein>
    <recommendedName>
        <fullName evidence="3">NAD-dependent epimerase/dehydratase domain-containing protein</fullName>
    </recommendedName>
</protein>
<dbReference type="Proteomes" id="UP001217089">
    <property type="component" value="Unassembled WGS sequence"/>
</dbReference>
<organism evidence="1 2">
    <name type="scientific">Tegillarca granosa</name>
    <name type="common">Malaysian cockle</name>
    <name type="synonym">Anadara granosa</name>
    <dbReference type="NCBI Taxonomy" id="220873"/>
    <lineage>
        <taxon>Eukaryota</taxon>
        <taxon>Metazoa</taxon>
        <taxon>Spiralia</taxon>
        <taxon>Lophotrochozoa</taxon>
        <taxon>Mollusca</taxon>
        <taxon>Bivalvia</taxon>
        <taxon>Autobranchia</taxon>
        <taxon>Pteriomorphia</taxon>
        <taxon>Arcoida</taxon>
        <taxon>Arcoidea</taxon>
        <taxon>Arcidae</taxon>
        <taxon>Tegillarca</taxon>
    </lineage>
</organism>
<dbReference type="PANTHER" id="PTHR43245">
    <property type="entry name" value="BIFUNCTIONAL POLYMYXIN RESISTANCE PROTEIN ARNA"/>
    <property type="match status" value="1"/>
</dbReference>
<comment type="caution">
    <text evidence="1">The sequence shown here is derived from an EMBL/GenBank/DDBJ whole genome shotgun (WGS) entry which is preliminary data.</text>
</comment>
<dbReference type="InterPro" id="IPR050177">
    <property type="entry name" value="Lipid_A_modif_metabolic_enz"/>
</dbReference>
<accession>A0ABQ9FH39</accession>
<evidence type="ECO:0000313" key="1">
    <source>
        <dbReference type="EMBL" id="KAJ8316614.1"/>
    </source>
</evidence>
<proteinExistence type="predicted"/>
<dbReference type="PANTHER" id="PTHR43245:SF11">
    <property type="entry name" value="LD23561P"/>
    <property type="match status" value="1"/>
</dbReference>